<protein>
    <submittedName>
        <fullName evidence="1">Uncharacterized protein</fullName>
    </submittedName>
</protein>
<keyword evidence="2" id="KW-1185">Reference proteome</keyword>
<reference evidence="1 2" key="1">
    <citation type="journal article" date="2014" name="Genome Announc.">
        <title>Draft genome sequences of the altered schaedler flora, a defined bacterial community from gnotobiotic mice.</title>
        <authorList>
            <person name="Wannemuehler M.J."/>
            <person name="Overstreet A.M."/>
            <person name="Ward D.V."/>
            <person name="Phillips G.J."/>
        </authorList>
    </citation>
    <scope>NUCLEOTIDE SEQUENCE [LARGE SCALE GENOMIC DNA]</scope>
    <source>
        <strain evidence="1 2">ASF492</strain>
    </source>
</reference>
<dbReference type="Proteomes" id="UP000012589">
    <property type="component" value="Unassembled WGS sequence"/>
</dbReference>
<proteinExistence type="predicted"/>
<comment type="caution">
    <text evidence="1">The sequence shown here is derived from an EMBL/GenBank/DDBJ whole genome shotgun (WGS) entry which is preliminary data.</text>
</comment>
<dbReference type="AlphaFoldDB" id="N1ZW68"/>
<dbReference type="HOGENOM" id="CLU_151119_1_0_9"/>
<gene>
    <name evidence="1" type="ORF">C823_05134</name>
</gene>
<dbReference type="STRING" id="1235802.C823_05134"/>
<sequence>MTDNELLLAISNMMNEKFKANLTPIENRLSRIELTLENDIKPRLNSIESCYTDTFNRY</sequence>
<dbReference type="OrthoDB" id="1859154at2"/>
<organism evidence="1 2">
    <name type="scientific">Eubacterium plexicaudatum ASF492</name>
    <dbReference type="NCBI Taxonomy" id="1235802"/>
    <lineage>
        <taxon>Bacteria</taxon>
        <taxon>Bacillati</taxon>
        <taxon>Bacillota</taxon>
        <taxon>Clostridia</taxon>
        <taxon>Eubacteriales</taxon>
        <taxon>Eubacteriaceae</taxon>
        <taxon>Eubacterium</taxon>
    </lineage>
</organism>
<evidence type="ECO:0000313" key="1">
    <source>
        <dbReference type="EMBL" id="EMZ20146.1"/>
    </source>
</evidence>
<accession>N1ZW68</accession>
<evidence type="ECO:0000313" key="2">
    <source>
        <dbReference type="Proteomes" id="UP000012589"/>
    </source>
</evidence>
<name>N1ZW68_9FIRM</name>
<dbReference type="EMBL" id="AQFT01000149">
    <property type="protein sequence ID" value="EMZ20146.1"/>
    <property type="molecule type" value="Genomic_DNA"/>
</dbReference>